<accession>A0AAN6RHW1</accession>
<dbReference type="InterPro" id="IPR000073">
    <property type="entry name" value="AB_hydrolase_1"/>
</dbReference>
<dbReference type="PRINTS" id="PR00412">
    <property type="entry name" value="EPOXHYDRLASE"/>
</dbReference>
<gene>
    <name evidence="4" type="ORF">GRF29_28g1371069</name>
</gene>
<comment type="caution">
    <text evidence="4">The sequence shown here is derived from an EMBL/GenBank/DDBJ whole genome shotgun (WGS) entry which is preliminary data.</text>
</comment>
<organism evidence="4 5">
    <name type="scientific">Pseudopithomyces chartarum</name>
    <dbReference type="NCBI Taxonomy" id="1892770"/>
    <lineage>
        <taxon>Eukaryota</taxon>
        <taxon>Fungi</taxon>
        <taxon>Dikarya</taxon>
        <taxon>Ascomycota</taxon>
        <taxon>Pezizomycotina</taxon>
        <taxon>Dothideomycetes</taxon>
        <taxon>Pleosporomycetidae</taxon>
        <taxon>Pleosporales</taxon>
        <taxon>Massarineae</taxon>
        <taxon>Didymosphaeriaceae</taxon>
        <taxon>Pseudopithomyces</taxon>
    </lineage>
</organism>
<dbReference type="Pfam" id="PF00561">
    <property type="entry name" value="Abhydrolase_1"/>
    <property type="match status" value="1"/>
</dbReference>
<sequence length="393" mass="44270">MPSLSSQNGAFPPLPLPPGVSANYVHCPSNGLTFHLLEAGYVPGDHRPLLLLVHGFPELAFSWRKVMPALADAGYYVVAFDQRGYGRTTGWDDSVYAKTNMSDYSATNLVRDVVILVNALGYLEVNCIVGHDFGAVTSAMCAWMRPDMFKSLVIMSHPFKEHPGLPFDIVHGKGKIPKPPADIHSALRNLDSPRRHYKWYNSTPTAALHWYAPAQGLKSFFRGYWHLKSADWAGNDPKPLQAWSAEELAKMPMYYIMPWCKSMPETIEIMMVGEDEEKSKSWMPDDMLDVYVQEWTRTGFQGALNWYRAFTDPEKKKDLDLFAGRKIECPTTFISGAKDWGNYQEPGALEDLPNTCAQFKGVKMVEGAGHWPQQEQPESVVREILGFLKSLDN</sequence>
<dbReference type="InterPro" id="IPR029058">
    <property type="entry name" value="AB_hydrolase_fold"/>
</dbReference>
<dbReference type="InterPro" id="IPR000639">
    <property type="entry name" value="Epox_hydrolase-like"/>
</dbReference>
<dbReference type="Gene3D" id="3.40.50.1820">
    <property type="entry name" value="alpha/beta hydrolase"/>
    <property type="match status" value="1"/>
</dbReference>
<dbReference type="AlphaFoldDB" id="A0AAN6RHW1"/>
<evidence type="ECO:0000259" key="3">
    <source>
        <dbReference type="Pfam" id="PF00561"/>
    </source>
</evidence>
<name>A0AAN6RHW1_9PLEO</name>
<dbReference type="PANTHER" id="PTHR43329">
    <property type="entry name" value="EPOXIDE HYDROLASE"/>
    <property type="match status" value="1"/>
</dbReference>
<evidence type="ECO:0000313" key="5">
    <source>
        <dbReference type="Proteomes" id="UP001280581"/>
    </source>
</evidence>
<dbReference type="SUPFAM" id="SSF53474">
    <property type="entry name" value="alpha/beta-Hydrolases"/>
    <property type="match status" value="1"/>
</dbReference>
<comment type="similarity">
    <text evidence="2">Belongs to the AB hydrolase superfamily. Epoxide hydrolase family.</text>
</comment>
<dbReference type="GO" id="GO:0016787">
    <property type="term" value="F:hydrolase activity"/>
    <property type="evidence" value="ECO:0007669"/>
    <property type="project" value="UniProtKB-KW"/>
</dbReference>
<dbReference type="Proteomes" id="UP001280581">
    <property type="component" value="Unassembled WGS sequence"/>
</dbReference>
<evidence type="ECO:0000256" key="1">
    <source>
        <dbReference type="ARBA" id="ARBA00022801"/>
    </source>
</evidence>
<dbReference type="EMBL" id="WVTA01000004">
    <property type="protein sequence ID" value="KAK3213875.1"/>
    <property type="molecule type" value="Genomic_DNA"/>
</dbReference>
<evidence type="ECO:0000313" key="4">
    <source>
        <dbReference type="EMBL" id="KAK3213875.1"/>
    </source>
</evidence>
<reference evidence="4 5" key="1">
    <citation type="submission" date="2021-02" db="EMBL/GenBank/DDBJ databases">
        <title>Genome assembly of Pseudopithomyces chartarum.</title>
        <authorList>
            <person name="Jauregui R."/>
            <person name="Singh J."/>
            <person name="Voisey C."/>
        </authorList>
    </citation>
    <scope>NUCLEOTIDE SEQUENCE [LARGE SCALE GENOMIC DNA]</scope>
    <source>
        <strain evidence="4 5">AGR01</strain>
    </source>
</reference>
<keyword evidence="1" id="KW-0378">Hydrolase</keyword>
<protein>
    <recommendedName>
        <fullName evidence="3">AB hydrolase-1 domain-containing protein</fullName>
    </recommendedName>
</protein>
<proteinExistence type="inferred from homology"/>
<feature type="domain" description="AB hydrolase-1" evidence="3">
    <location>
        <begin position="48"/>
        <end position="375"/>
    </location>
</feature>
<evidence type="ECO:0000256" key="2">
    <source>
        <dbReference type="ARBA" id="ARBA00038334"/>
    </source>
</evidence>
<keyword evidence="5" id="KW-1185">Reference proteome</keyword>